<dbReference type="Proteomes" id="UP000770661">
    <property type="component" value="Unassembled WGS sequence"/>
</dbReference>
<accession>A0A8J4YM17</accession>
<evidence type="ECO:0000313" key="1">
    <source>
        <dbReference type="EMBL" id="KAG0726219.1"/>
    </source>
</evidence>
<comment type="caution">
    <text evidence="1">The sequence shown here is derived from an EMBL/GenBank/DDBJ whole genome shotgun (WGS) entry which is preliminary data.</text>
</comment>
<proteinExistence type="predicted"/>
<reference evidence="1" key="1">
    <citation type="submission" date="2020-07" db="EMBL/GenBank/DDBJ databases">
        <title>The High-quality genome of the commercially important snow crab, Chionoecetes opilio.</title>
        <authorList>
            <person name="Jeong J.-H."/>
            <person name="Ryu S."/>
        </authorList>
    </citation>
    <scope>NUCLEOTIDE SEQUENCE</scope>
    <source>
        <strain evidence="1">MADBK_172401_WGS</strain>
        <tissue evidence="1">Digestive gland</tissue>
    </source>
</reference>
<name>A0A8J4YM17_CHIOP</name>
<gene>
    <name evidence="1" type="ORF">GWK47_037036</name>
</gene>
<sequence>MEFRLTVFKQYETYKKSVLTDATHSIHDPIKKNKLPLFRSPTPKTKSKQVGQVSMLKDDVALFSRLYIVTQHRDGDLDTFFKHENHPYPPSLAERGKLRQGKKSDLTNILAQKTQEEPSGSFDVRVLDGAAVVHLLPVTGITTFDDYASGVFVPHIMRQLETSMRVDVVWDRYLDNSIKESTREKTGKGVRRKVAGQTKVPGNWPDSCVTHKQGRTLPVPIREDCIHYLPRRKAVFATSGASVVCSGTDHSMPPCDHEEADTRIVVHLQDALESGCTTCLVRTVDTDVLVILIGKYHFLASKYPSADIGSPSAVARTSFSTHQCHL</sequence>
<dbReference type="AlphaFoldDB" id="A0A8J4YM17"/>
<dbReference type="PANTHER" id="PTHR47018">
    <property type="entry name" value="CXC DOMAIN-CONTAINING PROTEIN-RELATED"/>
    <property type="match status" value="1"/>
</dbReference>
<keyword evidence="2" id="KW-1185">Reference proteome</keyword>
<protein>
    <submittedName>
        <fullName evidence="1">Uncharacterized protein</fullName>
    </submittedName>
</protein>
<dbReference type="EMBL" id="JACEEZ010004721">
    <property type="protein sequence ID" value="KAG0726219.1"/>
    <property type="molecule type" value="Genomic_DNA"/>
</dbReference>
<dbReference type="OrthoDB" id="6158707at2759"/>
<evidence type="ECO:0000313" key="2">
    <source>
        <dbReference type="Proteomes" id="UP000770661"/>
    </source>
</evidence>
<organism evidence="1 2">
    <name type="scientific">Chionoecetes opilio</name>
    <name type="common">Atlantic snow crab</name>
    <name type="synonym">Cancer opilio</name>
    <dbReference type="NCBI Taxonomy" id="41210"/>
    <lineage>
        <taxon>Eukaryota</taxon>
        <taxon>Metazoa</taxon>
        <taxon>Ecdysozoa</taxon>
        <taxon>Arthropoda</taxon>
        <taxon>Crustacea</taxon>
        <taxon>Multicrustacea</taxon>
        <taxon>Malacostraca</taxon>
        <taxon>Eumalacostraca</taxon>
        <taxon>Eucarida</taxon>
        <taxon>Decapoda</taxon>
        <taxon>Pleocyemata</taxon>
        <taxon>Brachyura</taxon>
        <taxon>Eubrachyura</taxon>
        <taxon>Majoidea</taxon>
        <taxon>Majidae</taxon>
        <taxon>Chionoecetes</taxon>
    </lineage>
</organism>